<dbReference type="Proteomes" id="UP000283738">
    <property type="component" value="Unassembled WGS sequence"/>
</dbReference>
<dbReference type="Proteomes" id="UP000286271">
    <property type="component" value="Unassembled WGS sequence"/>
</dbReference>
<accession>A0A412B202</accession>
<proteinExistence type="predicted"/>
<organism evidence="4 6">
    <name type="scientific">Roseburia inulinivorans</name>
    <dbReference type="NCBI Taxonomy" id="360807"/>
    <lineage>
        <taxon>Bacteria</taxon>
        <taxon>Bacillati</taxon>
        <taxon>Bacillota</taxon>
        <taxon>Clostridia</taxon>
        <taxon>Lachnospirales</taxon>
        <taxon>Lachnospiraceae</taxon>
        <taxon>Roseburia</taxon>
    </lineage>
</organism>
<dbReference type="RefSeq" id="WP_118111969.1">
    <property type="nucleotide sequence ID" value="NZ_QRTF01000046.1"/>
</dbReference>
<evidence type="ECO:0000256" key="2">
    <source>
        <dbReference type="ARBA" id="ARBA00022840"/>
    </source>
</evidence>
<dbReference type="PANTHER" id="PTHR11638">
    <property type="entry name" value="ATP-DEPENDENT CLP PROTEASE"/>
    <property type="match status" value="1"/>
</dbReference>
<gene>
    <name evidence="5" type="ORF">DW707_18180</name>
    <name evidence="4" type="ORF">DWY96_15405</name>
</gene>
<dbReference type="PRINTS" id="PR00300">
    <property type="entry name" value="CLPPROTEASEA"/>
</dbReference>
<name>A0A412B202_9FIRM</name>
<dbReference type="InterPro" id="IPR027417">
    <property type="entry name" value="P-loop_NTPase"/>
</dbReference>
<evidence type="ECO:0000313" key="5">
    <source>
        <dbReference type="EMBL" id="RHE89503.1"/>
    </source>
</evidence>
<dbReference type="InterPro" id="IPR003593">
    <property type="entry name" value="AAA+_ATPase"/>
</dbReference>
<evidence type="ECO:0000256" key="1">
    <source>
        <dbReference type="ARBA" id="ARBA00022741"/>
    </source>
</evidence>
<keyword evidence="4" id="KW-0645">Protease</keyword>
<reference evidence="6 7" key="1">
    <citation type="submission" date="2018-08" db="EMBL/GenBank/DDBJ databases">
        <title>A genome reference for cultivated species of the human gut microbiota.</title>
        <authorList>
            <person name="Zou Y."/>
            <person name="Xue W."/>
            <person name="Luo G."/>
        </authorList>
    </citation>
    <scope>NUCLEOTIDE SEQUENCE [LARGE SCALE GENOMIC DNA]</scope>
    <source>
        <strain evidence="4 6">AF28-15</strain>
        <strain evidence="5 7">AM27-11</strain>
    </source>
</reference>
<dbReference type="GO" id="GO:0008233">
    <property type="term" value="F:peptidase activity"/>
    <property type="evidence" value="ECO:0007669"/>
    <property type="project" value="UniProtKB-KW"/>
</dbReference>
<comment type="caution">
    <text evidence="4">The sequence shown here is derived from an EMBL/GenBank/DDBJ whole genome shotgun (WGS) entry which is preliminary data.</text>
</comment>
<dbReference type="PANTHER" id="PTHR11638:SF18">
    <property type="entry name" value="HEAT SHOCK PROTEIN 104"/>
    <property type="match status" value="1"/>
</dbReference>
<dbReference type="InterPro" id="IPR001270">
    <property type="entry name" value="ClpA/B"/>
</dbReference>
<dbReference type="InterPro" id="IPR050130">
    <property type="entry name" value="ClpA_ClpB"/>
</dbReference>
<dbReference type="AlphaFoldDB" id="A0A412B202"/>
<evidence type="ECO:0000313" key="4">
    <source>
        <dbReference type="EMBL" id="RGQ45695.1"/>
    </source>
</evidence>
<dbReference type="InterPro" id="IPR003959">
    <property type="entry name" value="ATPase_AAA_core"/>
</dbReference>
<dbReference type="GO" id="GO:0034605">
    <property type="term" value="P:cellular response to heat"/>
    <property type="evidence" value="ECO:0007669"/>
    <property type="project" value="TreeGrafter"/>
</dbReference>
<dbReference type="EMBL" id="QSKW01000063">
    <property type="protein sequence ID" value="RHE89503.1"/>
    <property type="molecule type" value="Genomic_DNA"/>
</dbReference>
<dbReference type="Pfam" id="PF07724">
    <property type="entry name" value="AAA_2"/>
    <property type="match status" value="1"/>
</dbReference>
<dbReference type="GO" id="GO:0005524">
    <property type="term" value="F:ATP binding"/>
    <property type="evidence" value="ECO:0007669"/>
    <property type="project" value="UniProtKB-KW"/>
</dbReference>
<keyword evidence="2 4" id="KW-0067">ATP-binding</keyword>
<dbReference type="SUPFAM" id="SSF52540">
    <property type="entry name" value="P-loop containing nucleoside triphosphate hydrolases"/>
    <property type="match status" value="1"/>
</dbReference>
<dbReference type="SMART" id="SM00382">
    <property type="entry name" value="AAA"/>
    <property type="match status" value="1"/>
</dbReference>
<sequence length="370" mass="42990">MKKIVMFFGSDRAFVERIPKTYRNLSDIAMQMDDENKQMQLVLVGLPGNENAPSKTKKSKIKVNNFIIFADEYSSVNEHVIINFLSFISKLSITNMYIQNPPIHLQEQIKRAFGDLNIIEEIPQKYNMVTEKTIRSINIEFDKRVIGQQAVKEQILKAIFPIMKNVQCKPIVLLFYGNSGIGKTETAQFLTEQIGGKILRKQFSMYQNNEFANYLFGGKYNEKSFAKDLIARDSNVILLDEFDKAYSVFHSAFYQLFDEGIYEDQNYRVDVRHAIIICTSNYKSKDEIKEKLGDPIFNRFDGVIKFEDLSQEAKKIIATKELKELDEEKIIPENVKKILVEQSTKLENAREIRRLIKDTKSLIEIREICK</sequence>
<feature type="domain" description="AAA+ ATPase" evidence="3">
    <location>
        <begin position="169"/>
        <end position="310"/>
    </location>
</feature>
<dbReference type="GO" id="GO:0005737">
    <property type="term" value="C:cytoplasm"/>
    <property type="evidence" value="ECO:0007669"/>
    <property type="project" value="TreeGrafter"/>
</dbReference>
<dbReference type="GO" id="GO:0016887">
    <property type="term" value="F:ATP hydrolysis activity"/>
    <property type="evidence" value="ECO:0007669"/>
    <property type="project" value="InterPro"/>
</dbReference>
<dbReference type="EMBL" id="QRTF01000046">
    <property type="protein sequence ID" value="RGQ45695.1"/>
    <property type="molecule type" value="Genomic_DNA"/>
</dbReference>
<keyword evidence="4" id="KW-0378">Hydrolase</keyword>
<dbReference type="GO" id="GO:0006508">
    <property type="term" value="P:proteolysis"/>
    <property type="evidence" value="ECO:0007669"/>
    <property type="project" value="UniProtKB-KW"/>
</dbReference>
<dbReference type="Gene3D" id="3.40.50.300">
    <property type="entry name" value="P-loop containing nucleotide triphosphate hydrolases"/>
    <property type="match status" value="1"/>
</dbReference>
<evidence type="ECO:0000259" key="3">
    <source>
        <dbReference type="SMART" id="SM00382"/>
    </source>
</evidence>
<protein>
    <submittedName>
        <fullName evidence="4">ATP-dependent Clp protease ATP-binding subunit</fullName>
    </submittedName>
</protein>
<evidence type="ECO:0000313" key="7">
    <source>
        <dbReference type="Proteomes" id="UP000286271"/>
    </source>
</evidence>
<keyword evidence="1" id="KW-0547">Nucleotide-binding</keyword>
<evidence type="ECO:0000313" key="6">
    <source>
        <dbReference type="Proteomes" id="UP000283738"/>
    </source>
</evidence>